<evidence type="ECO:0000256" key="5">
    <source>
        <dbReference type="SAM" id="SignalP"/>
    </source>
</evidence>
<evidence type="ECO:0000256" key="1">
    <source>
        <dbReference type="ARBA" id="ARBA00005964"/>
    </source>
</evidence>
<organism evidence="7 8">
    <name type="scientific">Limulus polyphemus</name>
    <name type="common">Atlantic horseshoe crab</name>
    <dbReference type="NCBI Taxonomy" id="6850"/>
    <lineage>
        <taxon>Eukaryota</taxon>
        <taxon>Metazoa</taxon>
        <taxon>Ecdysozoa</taxon>
        <taxon>Arthropoda</taxon>
        <taxon>Chelicerata</taxon>
        <taxon>Merostomata</taxon>
        <taxon>Xiphosura</taxon>
        <taxon>Limulidae</taxon>
        <taxon>Limulus</taxon>
    </lineage>
</organism>
<protein>
    <submittedName>
        <fullName evidence="8">Neuroligin-4, X-linked-like isoform X1</fullName>
    </submittedName>
</protein>
<proteinExistence type="inferred from homology"/>
<feature type="chain" id="PRO_5045671892" evidence="5">
    <location>
        <begin position="22"/>
        <end position="816"/>
    </location>
</feature>
<evidence type="ECO:0000256" key="2">
    <source>
        <dbReference type="ARBA" id="ARBA00022729"/>
    </source>
</evidence>
<name>A0ABM1T4F5_LIMPO</name>
<feature type="domain" description="Carboxylesterase type B" evidence="6">
    <location>
        <begin position="29"/>
        <end position="573"/>
    </location>
</feature>
<evidence type="ECO:0000313" key="8">
    <source>
        <dbReference type="RefSeq" id="XP_022250761.1"/>
    </source>
</evidence>
<dbReference type="InterPro" id="IPR019819">
    <property type="entry name" value="Carboxylesterase_B_CS"/>
</dbReference>
<dbReference type="GeneID" id="106466499"/>
<dbReference type="InterPro" id="IPR051093">
    <property type="entry name" value="Neuroligin/BSAL"/>
</dbReference>
<dbReference type="SUPFAM" id="SSF53474">
    <property type="entry name" value="alpha/beta-Hydrolases"/>
    <property type="match status" value="1"/>
</dbReference>
<keyword evidence="4" id="KW-1133">Transmembrane helix</keyword>
<gene>
    <name evidence="8" type="primary">LOC106466499</name>
</gene>
<feature type="transmembrane region" description="Helical" evidence="4">
    <location>
        <begin position="684"/>
        <end position="707"/>
    </location>
</feature>
<keyword evidence="3" id="KW-0325">Glycoprotein</keyword>
<dbReference type="InterPro" id="IPR029058">
    <property type="entry name" value="AB_hydrolase_fold"/>
</dbReference>
<evidence type="ECO:0000256" key="3">
    <source>
        <dbReference type="ARBA" id="ARBA00023180"/>
    </source>
</evidence>
<dbReference type="RefSeq" id="XP_022250761.1">
    <property type="nucleotide sequence ID" value="XM_022395053.1"/>
</dbReference>
<dbReference type="PANTHER" id="PTHR43903">
    <property type="entry name" value="NEUROLIGIN"/>
    <property type="match status" value="1"/>
</dbReference>
<evidence type="ECO:0000259" key="6">
    <source>
        <dbReference type="Pfam" id="PF00135"/>
    </source>
</evidence>
<accession>A0ABM1T4F5</accession>
<keyword evidence="2 5" id="KW-0732">Signal</keyword>
<dbReference type="InterPro" id="IPR002018">
    <property type="entry name" value="CarbesteraseB"/>
</dbReference>
<evidence type="ECO:0000313" key="7">
    <source>
        <dbReference type="Proteomes" id="UP000694941"/>
    </source>
</evidence>
<dbReference type="Pfam" id="PF00135">
    <property type="entry name" value="COesterase"/>
    <property type="match status" value="1"/>
</dbReference>
<comment type="similarity">
    <text evidence="1">Belongs to the type-B carboxylesterase/lipase family.</text>
</comment>
<keyword evidence="4" id="KW-0812">Transmembrane</keyword>
<evidence type="ECO:0000256" key="4">
    <source>
        <dbReference type="SAM" id="Phobius"/>
    </source>
</evidence>
<keyword evidence="7" id="KW-1185">Reference proteome</keyword>
<reference evidence="8" key="1">
    <citation type="submission" date="2025-08" db="UniProtKB">
        <authorList>
            <consortium name="RefSeq"/>
        </authorList>
    </citation>
    <scope>IDENTIFICATION</scope>
    <source>
        <tissue evidence="8">Muscle</tissue>
    </source>
</reference>
<dbReference type="Proteomes" id="UP000694941">
    <property type="component" value="Unplaced"/>
</dbReference>
<dbReference type="PROSITE" id="PS00941">
    <property type="entry name" value="CARBOXYLESTERASE_B_2"/>
    <property type="match status" value="1"/>
</dbReference>
<sequence length="816" mass="92022">MVTINSTVLLIILTVFQRLQGEPHQGVTRAVQTKYGFVRGIIRTLSNRQLQPVNVFLGVPFASPPIGSLRFMPPVTLTRWKGIRKTNKLAPVCPQIFPDVQNATEALQRMPAGRLAYLRRLSPYLQNYSEDCLYLNIYAPAKTAREPIRLPVMVYIHGESYFWNSGNPYDGSVLASYGNVVVVTVNFRLGILGFFPSTEGSARGNYGLMDQVAALHWIQENIDGFGGDRHSVTIFGHGQGAACANILMITPMAKDLFHRVILQSGSVFSPWAIAKDSLFYARQVAEKLGCPTNIGTSTINCLRHRPLQKILDAYIQIPDYLTTFGPTIDGISLQHDPEYQMEENSDINRQYDLLFGVTKAEYIFGFSAREEKFGIDLERRNRIFRTLVRNLYNYHQQEIYLTIMNEYTDWSQFGQHPSDYLLERTNDALSDALIVAPLVKLGNLQAGVRENTYFYVFNHQSEEGDYSSKLGCVHGEELPYIFGAPLVDSLAYFQPNYTRSEEALSEAVITHWTNFARSGNPNSTGYRNGNEKLVPRLNPFEWQRYDPLYQKYITIGIKPRVRDHYHAHQLSFWLNLLPELNRAGSGDIHFDHHRLRDYNNLYSYDGIIRSHQSPSTQVVTTDSFTKEDSVATETSESVAISEMKSSVEVTSQTAPQSVLIATTSTNKTESETVVYQEGIYSTTLSVTIAVGCSLLILNVLICAGVYYQKDKPRDFKLDKRIYESPDCTDDDPLPKLNQMKMDLMRAKAHSSTIPSTHPQELCFPLSHTSMAVNTVPNSLGQPLPEGQPLLAHSLRCSAASPEMKVYFQERPGETTV</sequence>
<keyword evidence="4" id="KW-0472">Membrane</keyword>
<feature type="signal peptide" evidence="5">
    <location>
        <begin position="1"/>
        <end position="21"/>
    </location>
</feature>
<dbReference type="Gene3D" id="3.40.50.1820">
    <property type="entry name" value="alpha/beta hydrolase"/>
    <property type="match status" value="1"/>
</dbReference>